<dbReference type="GO" id="GO:0008800">
    <property type="term" value="F:beta-lactamase activity"/>
    <property type="evidence" value="ECO:0007669"/>
    <property type="project" value="InterPro"/>
</dbReference>
<reference evidence="2 3" key="1">
    <citation type="journal article" date="2019" name="Anaerobe">
        <title>Detection of Robinsoniella peoriensis in multiple bone samples of a trauma patient.</title>
        <authorList>
            <person name="Schrottner P."/>
            <person name="Hartwich K."/>
            <person name="Bunk B."/>
            <person name="Schober I."/>
            <person name="Helbig S."/>
            <person name="Rudolph W.W."/>
            <person name="Gunzer F."/>
        </authorList>
    </citation>
    <scope>NUCLEOTIDE SEQUENCE [LARGE SCALE GENOMIC DNA]</scope>
    <source>
        <strain evidence="2 3">DSM 106044</strain>
    </source>
</reference>
<accession>A0A4U8Q6P3</accession>
<protein>
    <recommendedName>
        <fullName evidence="1">Beta-lactamase class A catalytic domain-containing protein</fullName>
    </recommendedName>
</protein>
<dbReference type="GO" id="GO:0030655">
    <property type="term" value="P:beta-lactam antibiotic catabolic process"/>
    <property type="evidence" value="ECO:0007669"/>
    <property type="project" value="InterPro"/>
</dbReference>
<evidence type="ECO:0000313" key="2">
    <source>
        <dbReference type="EMBL" id="TLD00457.1"/>
    </source>
</evidence>
<proteinExistence type="predicted"/>
<sequence length="345" mass="38435">MKKSYMQAKGNEMKNRKRINKQQRYWKWIQIGAVVTAIVMVTAGTGFQHFVDESESKNVTNNRNTVQAAGLTILEPEDTTSADISLLASVEKSNEDLINKNISWEELELNLQSCLNGYDGDWSLYIKDLAEDRSISLNSHEMQAASLIKFYIMGAVYQQAEEGGLIIDGNQIAEELEQMITISDNESANELVRELEPESEFADCLENVNNYIETAGFSDTRQINGIGDVSLWSGEGVNTTSVNDCGEFLESVYNKTLVSEEASNEMLSLLLQQEVDYKIPESLPSDVKVANKTGETDDCENDCAIVYSDGGDYIICVMSEGWTSDDEAVANIQNISQMVYGYFNP</sequence>
<dbReference type="InterPro" id="IPR000871">
    <property type="entry name" value="Beta-lactam_class-A"/>
</dbReference>
<dbReference type="PANTHER" id="PTHR35333:SF3">
    <property type="entry name" value="BETA-LACTAMASE-TYPE TRANSPEPTIDASE FOLD CONTAINING PROTEIN"/>
    <property type="match status" value="1"/>
</dbReference>
<dbReference type="Proteomes" id="UP000306509">
    <property type="component" value="Unassembled WGS sequence"/>
</dbReference>
<organism evidence="2 3">
    <name type="scientific">Robinsoniella peoriensis</name>
    <dbReference type="NCBI Taxonomy" id="180332"/>
    <lineage>
        <taxon>Bacteria</taxon>
        <taxon>Bacillati</taxon>
        <taxon>Bacillota</taxon>
        <taxon>Clostridia</taxon>
        <taxon>Lachnospirales</taxon>
        <taxon>Lachnospiraceae</taxon>
        <taxon>Robinsoniella</taxon>
    </lineage>
</organism>
<evidence type="ECO:0000313" key="3">
    <source>
        <dbReference type="Proteomes" id="UP000306509"/>
    </source>
</evidence>
<dbReference type="GO" id="GO:0046677">
    <property type="term" value="P:response to antibiotic"/>
    <property type="evidence" value="ECO:0007669"/>
    <property type="project" value="InterPro"/>
</dbReference>
<dbReference type="Pfam" id="PF13354">
    <property type="entry name" value="Beta-lactamase2"/>
    <property type="match status" value="2"/>
</dbReference>
<keyword evidence="3" id="KW-1185">Reference proteome</keyword>
<dbReference type="PANTHER" id="PTHR35333">
    <property type="entry name" value="BETA-LACTAMASE"/>
    <property type="match status" value="1"/>
</dbReference>
<dbReference type="Gene3D" id="3.40.710.10">
    <property type="entry name" value="DD-peptidase/beta-lactamase superfamily"/>
    <property type="match status" value="1"/>
</dbReference>
<feature type="domain" description="Beta-lactamase class A catalytic" evidence="1">
    <location>
        <begin position="175"/>
        <end position="318"/>
    </location>
</feature>
<dbReference type="EMBL" id="QGQD01000055">
    <property type="protein sequence ID" value="TLD00457.1"/>
    <property type="molecule type" value="Genomic_DNA"/>
</dbReference>
<comment type="caution">
    <text evidence="2">The sequence shown here is derived from an EMBL/GenBank/DDBJ whole genome shotgun (WGS) entry which is preliminary data.</text>
</comment>
<dbReference type="STRING" id="180332.GCA_000797495_04133"/>
<name>A0A4U8Q6P3_9FIRM</name>
<dbReference type="SUPFAM" id="SSF56601">
    <property type="entry name" value="beta-lactamase/transpeptidase-like"/>
    <property type="match status" value="1"/>
</dbReference>
<dbReference type="AlphaFoldDB" id="A0A4U8Q6P3"/>
<feature type="domain" description="Beta-lactamase class A catalytic" evidence="1">
    <location>
        <begin position="123"/>
        <end position="165"/>
    </location>
</feature>
<dbReference type="InterPro" id="IPR012338">
    <property type="entry name" value="Beta-lactam/transpept-like"/>
</dbReference>
<dbReference type="InterPro" id="IPR045155">
    <property type="entry name" value="Beta-lactam_cat"/>
</dbReference>
<gene>
    <name evidence="2" type="ORF">DSM106044_02768</name>
</gene>
<evidence type="ECO:0000259" key="1">
    <source>
        <dbReference type="Pfam" id="PF13354"/>
    </source>
</evidence>